<dbReference type="Proteomes" id="UP001165101">
    <property type="component" value="Unassembled WGS sequence"/>
</dbReference>
<evidence type="ECO:0000313" key="2">
    <source>
        <dbReference type="Proteomes" id="UP001165101"/>
    </source>
</evidence>
<dbReference type="EMBL" id="BSXV01000404">
    <property type="protein sequence ID" value="GME88950.1"/>
    <property type="molecule type" value="Genomic_DNA"/>
</dbReference>
<sequence length="1011" mass="115305">MLEYIRILGRLGYIRKVLAEHEETTKTFHAVQLIKDISNKESLDELKSETLKEEVENTEDDSNDKEDEDEDEDEEIDIQNTKGKQLPIFNLVFPIANQILSLTAEKKEAGVPATDLITKLTGKLSFKQIYKVLLLMTSEKVGQGDGRYLILRGYDFKGKTKFLRYIIQNDFLKSKDLPVEIQDDGFKNLEYLNSKSLVDLSSKEFATSLLRFVGFLLPNDNPVFYWNGYKGPIISALAKNKLKITYPRQTIDSNVSNSNVTKANVVSKEKNVSITKRFKEKQDENRIRLSAAAIEAVARHEESLKNVENDSSTNKKAESPELFNGVSFLQSKREKALVKIVDEANVVYLGKVLIEKLMAELDVEHTIDRKTITKILKCLQEKKLVVIESIEGRGVPATMIKSVAFPPTPEQIEAVHKAVKTPWGLSASTDERELLKWSDKPIIKSDIQFYETPEILNVLRERMELKKQKRLKRLAMKGSGGSRGGARSKPDASLDKPLKLRKKRRRSAGSAKQEKSSKVSERDVLLPMIKKRRKKQVNIRNTDDPSNMTNDRSAYKPRQVRRSQRVELKHAVFIARAAVITQSLSHSLSIDWVKVSKILGDSDLEPSYLKKSWPRYKKIVSEKGLKHIRSTWEEILFKAISAKIVKEQDLIDCNLEFLMKLWKEINIEELEPERSRLVSDIKSIRDDFEFKPNLQTSTATSFKFGNTLSEREYNMSQSMFIENKNDVIISETKEDKIIEVSDENTLVDHEKAKVNETKTLLKALFATEAKDFSSEKSNKILSQVDEKICSQAILELQLDNTIAFLGKLSLRKFALTEKVISSLSCKFNERFLKDATLFHDLLDSAALNNKGVILSEVSPEGTFVPIFTLLLDNKIHITRIDQDASTTNDNYSTRQTDKSKMESDFILSASNLTSDIKQISIKLGQPCSRIWIDLNGNLNNYIWKKCITTVLQFIFQTPGVTRNNIVKYFDPLLASYEVTDILDWLSAKNSIKVGENNGYWSGSDWYLTLNV</sequence>
<keyword evidence="2" id="KW-1185">Reference proteome</keyword>
<evidence type="ECO:0000313" key="1">
    <source>
        <dbReference type="EMBL" id="GME88950.1"/>
    </source>
</evidence>
<accession>A0ACB5TIN0</accession>
<comment type="caution">
    <text evidence="1">The sequence shown here is derived from an EMBL/GenBank/DDBJ whole genome shotgun (WGS) entry which is preliminary data.</text>
</comment>
<organism evidence="1 2">
    <name type="scientific">Candida boidinii</name>
    <name type="common">Yeast</name>
    <dbReference type="NCBI Taxonomy" id="5477"/>
    <lineage>
        <taxon>Eukaryota</taxon>
        <taxon>Fungi</taxon>
        <taxon>Dikarya</taxon>
        <taxon>Ascomycota</taxon>
        <taxon>Saccharomycotina</taxon>
        <taxon>Pichiomycetes</taxon>
        <taxon>Pichiales</taxon>
        <taxon>Pichiaceae</taxon>
        <taxon>Ogataea</taxon>
        <taxon>Ogataea/Candida clade</taxon>
    </lineage>
</organism>
<protein>
    <submittedName>
        <fullName evidence="1">Unnamed protein product</fullName>
    </submittedName>
</protein>
<gene>
    <name evidence="1" type="ORF">Cboi01_000118300</name>
</gene>
<reference evidence="1" key="1">
    <citation type="submission" date="2023-04" db="EMBL/GenBank/DDBJ databases">
        <title>Candida boidinii NBRC 1967.</title>
        <authorList>
            <person name="Ichikawa N."/>
            <person name="Sato H."/>
            <person name="Tonouchi N."/>
        </authorList>
    </citation>
    <scope>NUCLEOTIDE SEQUENCE</scope>
    <source>
        <strain evidence="1">NBRC 1967</strain>
    </source>
</reference>
<proteinExistence type="predicted"/>
<name>A0ACB5TIN0_CANBO</name>